<proteinExistence type="predicted"/>
<sequence>MLSNMVGNTAENSRTLPDLCADFIETTRRHDWDAAGLAHDAAIFRAQEADTAERTQALAVLAPVLADVALGEGPDLAILAGGLMDLGADPGAALEALTARVAECLELAARFPALWDSAGGTELPSPEDNAQVPVVLDRLNADPDGLALPPVEAGHATEAWFTAATWAQSLLVPLQHREVRDSLPNRERLTAAAETASGLLPAASWVNGLLRVLDDETLIVLHRPTGSGYRLTIGGIGDNFQLHTLLAATLIGGGHIEGTPPDPEWVTAATDGQPRPVGGIEGRFNLVDGHGEWIWNEGRPADIPLLDGHRVIVLDPPAYPRAWDTGRLYPLMRPTITLDHVLTPDEAAGWTARIAPANNP</sequence>
<evidence type="ECO:0000313" key="2">
    <source>
        <dbReference type="Proteomes" id="UP000432015"/>
    </source>
</evidence>
<evidence type="ECO:0000313" key="1">
    <source>
        <dbReference type="EMBL" id="MUN42352.1"/>
    </source>
</evidence>
<organism evidence="1 2">
    <name type="scientific">Actinomadura litoris</name>
    <dbReference type="NCBI Taxonomy" id="2678616"/>
    <lineage>
        <taxon>Bacteria</taxon>
        <taxon>Bacillati</taxon>
        <taxon>Actinomycetota</taxon>
        <taxon>Actinomycetes</taxon>
        <taxon>Streptosporangiales</taxon>
        <taxon>Thermomonosporaceae</taxon>
        <taxon>Actinomadura</taxon>
    </lineage>
</organism>
<protein>
    <submittedName>
        <fullName evidence="1">Uncharacterized protein</fullName>
    </submittedName>
</protein>
<dbReference type="AlphaFoldDB" id="A0A7K1LD49"/>
<dbReference type="RefSeq" id="WP_156221956.1">
    <property type="nucleotide sequence ID" value="NZ_WOFH01000020.1"/>
</dbReference>
<accession>A0A7K1LD49</accession>
<name>A0A7K1LD49_9ACTN</name>
<gene>
    <name evidence="1" type="ORF">GNZ18_38055</name>
</gene>
<reference evidence="1 2" key="1">
    <citation type="submission" date="2019-11" db="EMBL/GenBank/DDBJ databases">
        <authorList>
            <person name="Cao P."/>
        </authorList>
    </citation>
    <scope>NUCLEOTIDE SEQUENCE [LARGE SCALE GENOMIC DNA]</scope>
    <source>
        <strain evidence="1 2">NEAU-AAG5</strain>
    </source>
</reference>
<dbReference type="Proteomes" id="UP000432015">
    <property type="component" value="Unassembled WGS sequence"/>
</dbReference>
<dbReference type="EMBL" id="WOFH01000020">
    <property type="protein sequence ID" value="MUN42352.1"/>
    <property type="molecule type" value="Genomic_DNA"/>
</dbReference>
<comment type="caution">
    <text evidence="1">The sequence shown here is derived from an EMBL/GenBank/DDBJ whole genome shotgun (WGS) entry which is preliminary data.</text>
</comment>
<keyword evidence="2" id="KW-1185">Reference proteome</keyword>